<organism evidence="1 2">
    <name type="scientific">Tepidibacter thalassicus DSM 15285</name>
    <dbReference type="NCBI Taxonomy" id="1123350"/>
    <lineage>
        <taxon>Bacteria</taxon>
        <taxon>Bacillati</taxon>
        <taxon>Bacillota</taxon>
        <taxon>Clostridia</taxon>
        <taxon>Peptostreptococcales</taxon>
        <taxon>Peptostreptococcaceae</taxon>
        <taxon>Tepidibacter</taxon>
    </lineage>
</organism>
<dbReference type="Proteomes" id="UP000242520">
    <property type="component" value="Unassembled WGS sequence"/>
</dbReference>
<dbReference type="RefSeq" id="WP_072724152.1">
    <property type="nucleotide sequence ID" value="NZ_FQXH01000008.1"/>
</dbReference>
<reference evidence="2" key="1">
    <citation type="submission" date="2016-11" db="EMBL/GenBank/DDBJ databases">
        <authorList>
            <person name="Varghese N."/>
            <person name="Submissions S."/>
        </authorList>
    </citation>
    <scope>NUCLEOTIDE SEQUENCE [LARGE SCALE GENOMIC DNA]</scope>
    <source>
        <strain evidence="2">DSM 15285</strain>
    </source>
</reference>
<sequence>MNYTKDYKEEVTLSIGMVKFLNKLIKYHINILKQVYNITKEDYCINQIEICEILLLKLFLYTLNHKKEISLTLNAKEAKLLNDICFNYFQINYTIVKTDEVMLDELRKFYKVIIN</sequence>
<accession>A0A1M5QGK5</accession>
<dbReference type="OrthoDB" id="9831143at2"/>
<proteinExistence type="predicted"/>
<protein>
    <submittedName>
        <fullName evidence="1">Uncharacterized protein</fullName>
    </submittedName>
</protein>
<dbReference type="AlphaFoldDB" id="A0A1M5QGK5"/>
<evidence type="ECO:0000313" key="1">
    <source>
        <dbReference type="EMBL" id="SHH13344.1"/>
    </source>
</evidence>
<name>A0A1M5QGK5_9FIRM</name>
<gene>
    <name evidence="1" type="ORF">SAMN02744040_00943</name>
</gene>
<dbReference type="EMBL" id="FQXH01000008">
    <property type="protein sequence ID" value="SHH13344.1"/>
    <property type="molecule type" value="Genomic_DNA"/>
</dbReference>
<keyword evidence="2" id="KW-1185">Reference proteome</keyword>
<evidence type="ECO:0000313" key="2">
    <source>
        <dbReference type="Proteomes" id="UP000242520"/>
    </source>
</evidence>
<dbReference type="STRING" id="1123350.SAMN02744040_00943"/>